<dbReference type="SUPFAM" id="SSF53383">
    <property type="entry name" value="PLP-dependent transferases"/>
    <property type="match status" value="1"/>
</dbReference>
<evidence type="ECO:0000256" key="4">
    <source>
        <dbReference type="ARBA" id="ARBA00022898"/>
    </source>
</evidence>
<dbReference type="GO" id="GO:0006520">
    <property type="term" value="P:amino acid metabolic process"/>
    <property type="evidence" value="ECO:0007669"/>
    <property type="project" value="InterPro"/>
</dbReference>
<dbReference type="AlphaFoldDB" id="A0A3B0V0U8"/>
<dbReference type="GO" id="GO:0030170">
    <property type="term" value="F:pyridoxal phosphate binding"/>
    <property type="evidence" value="ECO:0007669"/>
    <property type="project" value="InterPro"/>
</dbReference>
<dbReference type="PANTHER" id="PTHR11999:SF70">
    <property type="entry name" value="MIP05841P"/>
    <property type="match status" value="1"/>
</dbReference>
<dbReference type="InterPro" id="IPR010977">
    <property type="entry name" value="Aromatic_deC"/>
</dbReference>
<evidence type="ECO:0000256" key="3">
    <source>
        <dbReference type="ARBA" id="ARBA00022793"/>
    </source>
</evidence>
<accession>A0A3B0V0U8</accession>
<comment type="cofactor">
    <cofactor evidence="1">
        <name>pyridoxal 5'-phosphate</name>
        <dbReference type="ChEBI" id="CHEBI:597326"/>
    </cofactor>
</comment>
<name>A0A3B0V0U8_9ZZZZ</name>
<dbReference type="PANTHER" id="PTHR11999">
    <property type="entry name" value="GROUP II PYRIDOXAL-5-PHOSPHATE DECARBOXYLASE"/>
    <property type="match status" value="1"/>
</dbReference>
<comment type="similarity">
    <text evidence="2">Belongs to the group II decarboxylase family.</text>
</comment>
<dbReference type="InterPro" id="IPR015421">
    <property type="entry name" value="PyrdxlP-dep_Trfase_major"/>
</dbReference>
<dbReference type="InterPro" id="IPR015422">
    <property type="entry name" value="PyrdxlP-dep_Trfase_small"/>
</dbReference>
<proteinExistence type="inferred from homology"/>
<dbReference type="EC" id="4.1.1.28" evidence="6"/>
<reference evidence="6" key="1">
    <citation type="submission" date="2018-06" db="EMBL/GenBank/DDBJ databases">
        <authorList>
            <person name="Zhirakovskaya E."/>
        </authorList>
    </citation>
    <scope>NUCLEOTIDE SEQUENCE</scope>
</reference>
<dbReference type="InterPro" id="IPR015424">
    <property type="entry name" value="PyrdxlP-dep_Trfase"/>
</dbReference>
<keyword evidence="4" id="KW-0663">Pyridoxal phosphate</keyword>
<sequence length="459" mass="49830">MNKQLKHDQDNQQQLLTTAVQAATHFLSSLDSRKAAVLPNARSPLTELPEIGLGAKAAVSQFQKRYEAGLSGSAGPRYFGFVTGGSTPAALVGDWLASAYDQNPTADVDSVAPQVEQEAIHWLRQLFGLPEAFVGTFVSGATMSNFAGLAQARQWIGRQQGIDVAEEGVWGLRPFPILSATPHASSKKSLAMLGLGRQAITTIPTLPNREAIDVSALAAKLAELDQPAVVIASGGTVNSADFDDLLAIAALKEKFNFWLHLDAAFGGFAACSPRFSHFLAGQAVADSITIDAHKWLNVPYDSAMCFSRHPDLQLAVFQNSAVYLGGVGEHPSPVHWTPQNSHRFRALPAWMTLLAYGRSGYQDIVERNCAQASWLGEQVKQSAKFRLLAPVRLNCVCFTLSKTPSLPQIEDFLAAVRDDGRIFLTPTVYKGQPAIRAAFSNWQTTERDLEICWQALVEL</sequence>
<dbReference type="Gene3D" id="3.40.640.10">
    <property type="entry name" value="Type I PLP-dependent aspartate aminotransferase-like (Major domain)"/>
    <property type="match status" value="1"/>
</dbReference>
<evidence type="ECO:0000256" key="1">
    <source>
        <dbReference type="ARBA" id="ARBA00001933"/>
    </source>
</evidence>
<evidence type="ECO:0000313" key="6">
    <source>
        <dbReference type="EMBL" id="VAW31427.1"/>
    </source>
</evidence>
<dbReference type="Pfam" id="PF00282">
    <property type="entry name" value="Pyridoxal_deC"/>
    <property type="match status" value="1"/>
</dbReference>
<dbReference type="EMBL" id="UOEU01000218">
    <property type="protein sequence ID" value="VAW31427.1"/>
    <property type="molecule type" value="Genomic_DNA"/>
</dbReference>
<protein>
    <submittedName>
        <fullName evidence="6">Aromatic-L-amino-acid decarboxylase</fullName>
        <ecNumber evidence="6">4.1.1.28</ecNumber>
    </submittedName>
</protein>
<dbReference type="GO" id="GO:0004058">
    <property type="term" value="F:aromatic-L-amino-acid decarboxylase activity"/>
    <property type="evidence" value="ECO:0007669"/>
    <property type="project" value="UniProtKB-EC"/>
</dbReference>
<keyword evidence="5 6" id="KW-0456">Lyase</keyword>
<dbReference type="InterPro" id="IPR002129">
    <property type="entry name" value="PyrdxlP-dep_de-COase"/>
</dbReference>
<keyword evidence="3" id="KW-0210">Decarboxylase</keyword>
<dbReference type="Gene3D" id="3.90.1150.10">
    <property type="entry name" value="Aspartate Aminotransferase, domain 1"/>
    <property type="match status" value="1"/>
</dbReference>
<organism evidence="6">
    <name type="scientific">hydrothermal vent metagenome</name>
    <dbReference type="NCBI Taxonomy" id="652676"/>
    <lineage>
        <taxon>unclassified sequences</taxon>
        <taxon>metagenomes</taxon>
        <taxon>ecological metagenomes</taxon>
    </lineage>
</organism>
<dbReference type="GO" id="GO:0019752">
    <property type="term" value="P:carboxylic acid metabolic process"/>
    <property type="evidence" value="ECO:0007669"/>
    <property type="project" value="InterPro"/>
</dbReference>
<gene>
    <name evidence="6" type="ORF">MNBD_CHLOROFLEXI01-4744</name>
</gene>
<dbReference type="PRINTS" id="PR00800">
    <property type="entry name" value="YHDCRBOXLASE"/>
</dbReference>
<evidence type="ECO:0000256" key="2">
    <source>
        <dbReference type="ARBA" id="ARBA00009533"/>
    </source>
</evidence>
<evidence type="ECO:0000256" key="5">
    <source>
        <dbReference type="ARBA" id="ARBA00023239"/>
    </source>
</evidence>